<organism evidence="3 4">
    <name type="scientific">Nonomuraea salmonea</name>
    <dbReference type="NCBI Taxonomy" id="46181"/>
    <lineage>
        <taxon>Bacteria</taxon>
        <taxon>Bacillati</taxon>
        <taxon>Actinomycetota</taxon>
        <taxon>Actinomycetes</taxon>
        <taxon>Streptosporangiales</taxon>
        <taxon>Streptosporangiaceae</taxon>
        <taxon>Nonomuraea</taxon>
    </lineage>
</organism>
<evidence type="ECO:0000313" key="4">
    <source>
        <dbReference type="Proteomes" id="UP001589568"/>
    </source>
</evidence>
<dbReference type="Proteomes" id="UP001589568">
    <property type="component" value="Unassembled WGS sequence"/>
</dbReference>
<dbReference type="Gene3D" id="3.40.50.620">
    <property type="entry name" value="HUPs"/>
    <property type="match status" value="1"/>
</dbReference>
<dbReference type="Pfam" id="PF00582">
    <property type="entry name" value="Usp"/>
    <property type="match status" value="1"/>
</dbReference>
<dbReference type="RefSeq" id="WP_345408396.1">
    <property type="nucleotide sequence ID" value="NZ_BAAAXS010000001.1"/>
</dbReference>
<keyword evidence="4" id="KW-1185">Reference proteome</keyword>
<evidence type="ECO:0000256" key="1">
    <source>
        <dbReference type="ARBA" id="ARBA00008791"/>
    </source>
</evidence>
<dbReference type="InterPro" id="IPR014729">
    <property type="entry name" value="Rossmann-like_a/b/a_fold"/>
</dbReference>
<evidence type="ECO:0000259" key="2">
    <source>
        <dbReference type="Pfam" id="PF00582"/>
    </source>
</evidence>
<evidence type="ECO:0000313" key="3">
    <source>
        <dbReference type="EMBL" id="MFB9476676.1"/>
    </source>
</evidence>
<sequence length="140" mass="14505">MIVVGVDGSASACAALEWAADDAVRRGLELPLVHVREPWAAEHPLTAATDQQTLTERGAELLKAAARRARERRPGLHVTTALSTGAVAERLRHEALDADALVLGSRGLGTFASAVLGSVSHGILHHARCPVAVVRAGGGS</sequence>
<gene>
    <name evidence="3" type="ORF">ACFFR3_44910</name>
</gene>
<dbReference type="SUPFAM" id="SSF52402">
    <property type="entry name" value="Adenine nucleotide alpha hydrolases-like"/>
    <property type="match status" value="1"/>
</dbReference>
<dbReference type="PANTHER" id="PTHR31964:SF113">
    <property type="entry name" value="USPA DOMAIN-CONTAINING PROTEIN"/>
    <property type="match status" value="1"/>
</dbReference>
<comment type="similarity">
    <text evidence="1">Belongs to the universal stress protein A family.</text>
</comment>
<reference evidence="3 4" key="1">
    <citation type="submission" date="2024-09" db="EMBL/GenBank/DDBJ databases">
        <authorList>
            <person name="Sun Q."/>
            <person name="Mori K."/>
        </authorList>
    </citation>
    <scope>NUCLEOTIDE SEQUENCE [LARGE SCALE GENOMIC DNA]</scope>
    <source>
        <strain evidence="3 4">JCM 3324</strain>
    </source>
</reference>
<dbReference type="CDD" id="cd23659">
    <property type="entry name" value="USP_At3g01520-like"/>
    <property type="match status" value="1"/>
</dbReference>
<name>A0ABV5P2L6_9ACTN</name>
<dbReference type="EMBL" id="JBHMCF010000052">
    <property type="protein sequence ID" value="MFB9476676.1"/>
    <property type="molecule type" value="Genomic_DNA"/>
</dbReference>
<accession>A0ABV5P2L6</accession>
<comment type="caution">
    <text evidence="3">The sequence shown here is derived from an EMBL/GenBank/DDBJ whole genome shotgun (WGS) entry which is preliminary data.</text>
</comment>
<dbReference type="PANTHER" id="PTHR31964">
    <property type="entry name" value="ADENINE NUCLEOTIDE ALPHA HYDROLASES-LIKE SUPERFAMILY PROTEIN"/>
    <property type="match status" value="1"/>
</dbReference>
<feature type="domain" description="UspA" evidence="2">
    <location>
        <begin position="2"/>
        <end position="135"/>
    </location>
</feature>
<dbReference type="InterPro" id="IPR006016">
    <property type="entry name" value="UspA"/>
</dbReference>
<proteinExistence type="inferred from homology"/>
<dbReference type="PRINTS" id="PR01438">
    <property type="entry name" value="UNVRSLSTRESS"/>
</dbReference>
<protein>
    <submittedName>
        <fullName evidence="3">Universal stress protein</fullName>
    </submittedName>
</protein>
<dbReference type="InterPro" id="IPR006015">
    <property type="entry name" value="Universal_stress_UspA"/>
</dbReference>